<protein>
    <submittedName>
        <fullName evidence="10">CLUMA_CG001321, isoform A</fullName>
    </submittedName>
</protein>
<dbReference type="Proteomes" id="UP000183832">
    <property type="component" value="Unassembled WGS sequence"/>
</dbReference>
<evidence type="ECO:0000259" key="9">
    <source>
        <dbReference type="Pfam" id="PF21343"/>
    </source>
</evidence>
<organism evidence="10 11">
    <name type="scientific">Clunio marinus</name>
    <dbReference type="NCBI Taxonomy" id="568069"/>
    <lineage>
        <taxon>Eukaryota</taxon>
        <taxon>Metazoa</taxon>
        <taxon>Ecdysozoa</taxon>
        <taxon>Arthropoda</taxon>
        <taxon>Hexapoda</taxon>
        <taxon>Insecta</taxon>
        <taxon>Pterygota</taxon>
        <taxon>Neoptera</taxon>
        <taxon>Endopterygota</taxon>
        <taxon>Diptera</taxon>
        <taxon>Nematocera</taxon>
        <taxon>Chironomoidea</taxon>
        <taxon>Chironomidae</taxon>
        <taxon>Clunio</taxon>
    </lineage>
</organism>
<dbReference type="GO" id="GO:0005739">
    <property type="term" value="C:mitochondrion"/>
    <property type="evidence" value="ECO:0007669"/>
    <property type="project" value="UniProtKB-SubCell"/>
</dbReference>
<dbReference type="EMBL" id="CVRI01000004">
    <property type="protein sequence ID" value="CRK87520.1"/>
    <property type="molecule type" value="Genomic_DNA"/>
</dbReference>
<dbReference type="STRING" id="568069.A0A1J1HHK9"/>
<dbReference type="PANTHER" id="PTHR43884">
    <property type="entry name" value="ACYL-COA DEHYDROGENASE"/>
    <property type="match status" value="1"/>
</dbReference>
<dbReference type="PANTHER" id="PTHR43884:SF12">
    <property type="entry name" value="ISOVALERYL-COA DEHYDROGENASE, MITOCHONDRIAL-RELATED"/>
    <property type="match status" value="1"/>
</dbReference>
<keyword evidence="11" id="KW-1185">Reference proteome</keyword>
<feature type="non-terminal residue" evidence="10">
    <location>
        <position position="504"/>
    </location>
</feature>
<comment type="cofactor">
    <cofactor evidence="1">
        <name>FAD</name>
        <dbReference type="ChEBI" id="CHEBI:57692"/>
    </cofactor>
</comment>
<name>A0A1J1HHK9_9DIPT</name>
<evidence type="ECO:0000256" key="4">
    <source>
        <dbReference type="ARBA" id="ARBA00022827"/>
    </source>
</evidence>
<dbReference type="Gene3D" id="1.20.140.10">
    <property type="entry name" value="Butyryl-CoA Dehydrogenase, subunit A, domain 3"/>
    <property type="match status" value="2"/>
</dbReference>
<keyword evidence="5" id="KW-0809">Transit peptide</keyword>
<dbReference type="InterPro" id="IPR046373">
    <property type="entry name" value="Acyl-CoA_Oxase/DH_mid-dom_sf"/>
</dbReference>
<proteinExistence type="predicted"/>
<evidence type="ECO:0000313" key="11">
    <source>
        <dbReference type="Proteomes" id="UP000183832"/>
    </source>
</evidence>
<dbReference type="AlphaFoldDB" id="A0A1J1HHK9"/>
<keyword evidence="3" id="KW-0285">Flavoprotein</keyword>
<feature type="domain" description="ACAD9/ACADV-like C-terminal" evidence="9">
    <location>
        <begin position="440"/>
        <end position="502"/>
    </location>
</feature>
<keyword evidence="6" id="KW-0560">Oxidoreductase</keyword>
<dbReference type="InterPro" id="IPR006091">
    <property type="entry name" value="Acyl-CoA_Oxase/DH_mid-dom"/>
</dbReference>
<dbReference type="GO" id="GO:0003995">
    <property type="term" value="F:acyl-CoA dehydrogenase activity"/>
    <property type="evidence" value="ECO:0007669"/>
    <property type="project" value="TreeGrafter"/>
</dbReference>
<keyword evidence="7" id="KW-0496">Mitochondrion</keyword>
<evidence type="ECO:0000256" key="1">
    <source>
        <dbReference type="ARBA" id="ARBA00001974"/>
    </source>
</evidence>
<reference evidence="10 11" key="1">
    <citation type="submission" date="2015-04" db="EMBL/GenBank/DDBJ databases">
        <authorList>
            <person name="Syromyatnikov M.Y."/>
            <person name="Popov V.N."/>
        </authorList>
    </citation>
    <scope>NUCLEOTIDE SEQUENCE [LARGE SCALE GENOMIC DNA]</scope>
</reference>
<gene>
    <name evidence="10" type="ORF">CLUMA_CG001321</name>
</gene>
<dbReference type="InterPro" id="IPR037069">
    <property type="entry name" value="AcylCoA_DH/ox_N_sf"/>
</dbReference>
<dbReference type="InterPro" id="IPR009100">
    <property type="entry name" value="AcylCoA_DH/oxidase_NM_dom_sf"/>
</dbReference>
<evidence type="ECO:0000256" key="3">
    <source>
        <dbReference type="ARBA" id="ARBA00022630"/>
    </source>
</evidence>
<dbReference type="Pfam" id="PF21343">
    <property type="entry name" value="ACAD9-ACADV_C"/>
    <property type="match status" value="1"/>
</dbReference>
<comment type="subcellular location">
    <subcellularLocation>
        <location evidence="2">Mitochondrion</location>
    </subcellularLocation>
</comment>
<accession>A0A1J1HHK9</accession>
<dbReference type="InterPro" id="IPR049448">
    <property type="entry name" value="ACAD9/ACADV-like_C"/>
</dbReference>
<dbReference type="Pfam" id="PF02770">
    <property type="entry name" value="Acyl-CoA_dh_M"/>
    <property type="match status" value="1"/>
</dbReference>
<evidence type="ECO:0000256" key="5">
    <source>
        <dbReference type="ARBA" id="ARBA00022946"/>
    </source>
</evidence>
<dbReference type="GO" id="GO:0050660">
    <property type="term" value="F:flavin adenine dinucleotide binding"/>
    <property type="evidence" value="ECO:0007669"/>
    <property type="project" value="InterPro"/>
</dbReference>
<evidence type="ECO:0000256" key="2">
    <source>
        <dbReference type="ARBA" id="ARBA00004173"/>
    </source>
</evidence>
<feature type="domain" description="Acyl-CoA oxidase/dehydrogenase middle" evidence="8">
    <location>
        <begin position="199"/>
        <end position="279"/>
    </location>
</feature>
<dbReference type="SUPFAM" id="SSF56645">
    <property type="entry name" value="Acyl-CoA dehydrogenase NM domain-like"/>
    <property type="match status" value="1"/>
</dbReference>
<dbReference type="OrthoDB" id="354at2759"/>
<evidence type="ECO:0000256" key="6">
    <source>
        <dbReference type="ARBA" id="ARBA00023002"/>
    </source>
</evidence>
<evidence type="ECO:0000259" key="8">
    <source>
        <dbReference type="Pfam" id="PF02770"/>
    </source>
</evidence>
<keyword evidence="4" id="KW-0274">FAD</keyword>
<evidence type="ECO:0000313" key="10">
    <source>
        <dbReference type="EMBL" id="CRK87520.1"/>
    </source>
</evidence>
<dbReference type="Gene3D" id="2.40.110.10">
    <property type="entry name" value="Butyryl-CoA Dehydrogenase, subunit A, domain 2"/>
    <property type="match status" value="1"/>
</dbReference>
<evidence type="ECO:0000256" key="7">
    <source>
        <dbReference type="ARBA" id="ARBA00023128"/>
    </source>
</evidence>
<sequence length="504" mass="56765">MLKLFNASKSRLSSISRNISALSKSQQGGEVVKVQDKDDAIKSISKKPTRLPLVKNFFLGKIDTELIPYPEVLYENDYLDIVNQRKKFYEDFLETNVFSNPDNVNNLAKLKEIGAFRSNSMLFTEACYSVSEPEAKFLSYSTFLRNHHQVYRILSDFANENQKSDLLPRLDSGELFGTPCLFEKTSFKNNKHLMMCRATYKDSKEVWMVNGEKSFIVMSPTDKDSSLFLVFVSTESKNFIGDYEESIRVCVIEGNTPGITISRPDETLGFDEKTLSQVTVTFQDVEIPDSAFLVEKDVQDQRIIPTLMSYLRLDKGVQAMADQNVDVESAMVQAYAIETMTDFIVRPLHVVGPEAVIKTFEFEKLLRDASQIAASAETLDGIRHFLAMSGLQYAGVYLNEDVKKQRNPFANPGFMFSRYLGESSIEHPKLKYKFEHFVHPSLVTAGVAVEASISRLGDAVDILLGRHGSLIVEHTVEVNKIGEAATLCYAMFASIARASRSYCI</sequence>
<dbReference type="Gene3D" id="1.10.540.10">
    <property type="entry name" value="Acyl-CoA dehydrogenase/oxidase, N-terminal domain"/>
    <property type="match status" value="1"/>
</dbReference>